<evidence type="ECO:0000313" key="2">
    <source>
        <dbReference type="Proteomes" id="UP000297871"/>
    </source>
</evidence>
<organism evidence="1 2">
    <name type="scientific">Leptospira koniambonensis</name>
    <dbReference type="NCBI Taxonomy" id="2484950"/>
    <lineage>
        <taxon>Bacteria</taxon>
        <taxon>Pseudomonadati</taxon>
        <taxon>Spirochaetota</taxon>
        <taxon>Spirochaetia</taxon>
        <taxon>Leptospirales</taxon>
        <taxon>Leptospiraceae</taxon>
        <taxon>Leptospira</taxon>
    </lineage>
</organism>
<dbReference type="OrthoDB" id="5339269at2"/>
<evidence type="ECO:0000313" key="1">
    <source>
        <dbReference type="EMBL" id="TGL34808.1"/>
    </source>
</evidence>
<gene>
    <name evidence="1" type="ORF">EHQ52_09955</name>
</gene>
<dbReference type="EMBL" id="RQFY01000004">
    <property type="protein sequence ID" value="TGL34808.1"/>
    <property type="molecule type" value="Genomic_DNA"/>
</dbReference>
<accession>A0A4R9J993</accession>
<dbReference type="Proteomes" id="UP000297871">
    <property type="component" value="Unassembled WGS sequence"/>
</dbReference>
<proteinExistence type="predicted"/>
<dbReference type="RefSeq" id="WP_135615037.1">
    <property type="nucleotide sequence ID" value="NZ_JBNURZ010000001.1"/>
</dbReference>
<protein>
    <submittedName>
        <fullName evidence="1">Uncharacterized protein</fullName>
    </submittedName>
</protein>
<sequence>MQSFEPVGCVSISDLKNTNTPADLLPGTRLCLEKDDFEHAVELFAVAGIYGRFDILRVNDKTAHQAITVLLMNNLTTLDADRKKAFQDYMKNKLQPGSNELLSLCNRVKLLGPPKYNPVYMLQHGISAFSGIGGGLKTDFDPTFAWNSSLSSYLHCP</sequence>
<reference evidence="1" key="1">
    <citation type="journal article" date="2019" name="PLoS Negl. Trop. Dis.">
        <title>Revisiting the worldwide diversity of Leptospira species in the environment.</title>
        <authorList>
            <person name="Vincent A.T."/>
            <person name="Schiettekatte O."/>
            <person name="Bourhy P."/>
            <person name="Veyrier F.J."/>
            <person name="Picardeau M."/>
        </authorList>
    </citation>
    <scope>NUCLEOTIDE SEQUENCE [LARGE SCALE GENOMIC DNA]</scope>
    <source>
        <strain evidence="1">201800265</strain>
    </source>
</reference>
<name>A0A4R9J993_9LEPT</name>
<keyword evidence="2" id="KW-1185">Reference proteome</keyword>
<comment type="caution">
    <text evidence="1">The sequence shown here is derived from an EMBL/GenBank/DDBJ whole genome shotgun (WGS) entry which is preliminary data.</text>
</comment>
<dbReference type="AlphaFoldDB" id="A0A4R9J993"/>